<dbReference type="OrthoDB" id="5323870at2759"/>
<reference evidence="2 3" key="1">
    <citation type="journal article" date="2017" name="BMC Genomics">
        <title>Chromosome level assembly and secondary metabolite potential of the parasitic fungus Cordyceps militaris.</title>
        <authorList>
            <person name="Kramer G.J."/>
            <person name="Nodwell J.R."/>
        </authorList>
    </citation>
    <scope>NUCLEOTIDE SEQUENCE [LARGE SCALE GENOMIC DNA]</scope>
    <source>
        <strain evidence="2 3">ATCC 34164</strain>
    </source>
</reference>
<evidence type="ECO:0000313" key="2">
    <source>
        <dbReference type="EMBL" id="ATY66376.1"/>
    </source>
</evidence>
<dbReference type="Proteomes" id="UP000323067">
    <property type="component" value="Chromosome ii"/>
</dbReference>
<dbReference type="Gene3D" id="2.130.10.10">
    <property type="entry name" value="YVTN repeat-like/Quinoprotein amine dehydrogenase"/>
    <property type="match status" value="1"/>
</dbReference>
<accession>A0A2H4STD5</accession>
<evidence type="ECO:0000313" key="3">
    <source>
        <dbReference type="Proteomes" id="UP000323067"/>
    </source>
</evidence>
<feature type="region of interest" description="Disordered" evidence="1">
    <location>
        <begin position="60"/>
        <end position="99"/>
    </location>
</feature>
<dbReference type="AlphaFoldDB" id="A0A2H4STD5"/>
<sequence length="700" mass="74299">MTSSTAPRVRQTTQNTLLTYNLSRRIHDVQTYPIQSPQGATILLYGHETGVTIVWRGGRRFKPSKKPEPAKQHQNGSGSGADAGIMVIDSDDDDNQPAAKKTFVDKPEFEAAAATEDGSYPPITQTLDLTLGTAVLHVAVLPNSPNTADGTATGAALLSERLVFAVSCASNDAYVIALPSTPPSAESKARPELRVDLLAGQAGSGAWGETLIALGGQTRPSDGIAVALAKTAASARPRLIVAAHAKQASGVLQLWDVALEAKPNRPLEPFQTEYLPSPLKRISFNPTHGTQLLTVSATDATRIYDYAASSMPNDPEATGPFPSQGSWLLSLYQPFAKPSSARKAILDAAWIARGQAVFMLLADGMWGIWDIDGVSPVSTSATMSKRLKSGVRGAALTAFSISGYVEGTGSLRTMANQQKETQHGEFAPMTPHTRKQATASLTSANTLDRLASVHGGVRTAVVSSVKKSAQEEALVLWVGSLEHVCVVPAITRFWEAQLNKASAAGVSLFSGSLPSRMVKLADLATGLLGEPCCGVDLIPTRSSGSVADGAMPVEVVIRGETRLVIARDGDESGNKKLALYRPRRLFSKERPNAIIVHGENNTAPPKLSFNLSTAKVGSLRRKSTPVDSDHDMDEGSFTGGPRPRVGFDFANTLSAAADESADISRDVETEMLGIMEIDQALDSMNGTPVNHGRKRVFFDA</sequence>
<dbReference type="EMBL" id="CP023327">
    <property type="protein sequence ID" value="ATY66376.1"/>
    <property type="molecule type" value="Genomic_DNA"/>
</dbReference>
<dbReference type="InterPro" id="IPR036322">
    <property type="entry name" value="WD40_repeat_dom_sf"/>
</dbReference>
<protein>
    <submittedName>
        <fullName evidence="2">WD40 repeat-like-containing domain</fullName>
    </submittedName>
</protein>
<feature type="region of interest" description="Disordered" evidence="1">
    <location>
        <begin position="620"/>
        <end position="643"/>
    </location>
</feature>
<dbReference type="VEuPathDB" id="FungiDB:A9K55_001004"/>
<dbReference type="VEuPathDB" id="FungiDB:CCM_03807"/>
<dbReference type="InterPro" id="IPR015943">
    <property type="entry name" value="WD40/YVTN_repeat-like_dom_sf"/>
</dbReference>
<evidence type="ECO:0000256" key="1">
    <source>
        <dbReference type="SAM" id="MobiDB-lite"/>
    </source>
</evidence>
<gene>
    <name evidence="2" type="ORF">A9K55_001004</name>
</gene>
<proteinExistence type="predicted"/>
<name>A0A2H4STD5_CORMI</name>
<dbReference type="SUPFAM" id="SSF50978">
    <property type="entry name" value="WD40 repeat-like"/>
    <property type="match status" value="1"/>
</dbReference>
<organism evidence="2 3">
    <name type="scientific">Cordyceps militaris</name>
    <name type="common">Caterpillar fungus</name>
    <name type="synonym">Clavaria militaris</name>
    <dbReference type="NCBI Taxonomy" id="73501"/>
    <lineage>
        <taxon>Eukaryota</taxon>
        <taxon>Fungi</taxon>
        <taxon>Dikarya</taxon>
        <taxon>Ascomycota</taxon>
        <taxon>Pezizomycotina</taxon>
        <taxon>Sordariomycetes</taxon>
        <taxon>Hypocreomycetidae</taxon>
        <taxon>Hypocreales</taxon>
        <taxon>Cordycipitaceae</taxon>
        <taxon>Cordyceps</taxon>
    </lineage>
</organism>